<dbReference type="Proteomes" id="UP000462435">
    <property type="component" value="Unassembled WGS sequence"/>
</dbReference>
<gene>
    <name evidence="1" type="ORF">GAK35_04111</name>
</gene>
<sequence>MSYTQRATRPIRWEALMGQFGSSYNSEQGVRDFKKNFLKALKVVKIVYPHANVEPTETGLILRPSRPHVLPSNAQPDLF</sequence>
<protein>
    <submittedName>
        <fullName evidence="1">Uncharacterized protein</fullName>
    </submittedName>
</protein>
<accession>A0A7V8FSY8</accession>
<dbReference type="EMBL" id="WNDX01000204">
    <property type="protein sequence ID" value="KAF1036257.1"/>
    <property type="molecule type" value="Genomic_DNA"/>
</dbReference>
<comment type="caution">
    <text evidence="1">The sequence shown here is derived from an EMBL/GenBank/DDBJ whole genome shotgun (WGS) entry which is preliminary data.</text>
</comment>
<reference evidence="2" key="1">
    <citation type="journal article" date="2020" name="MBio">
        <title>Horizontal gene transfer to a defensive symbiont with a reduced genome amongst a multipartite beetle microbiome.</title>
        <authorList>
            <person name="Waterworth S.C."/>
            <person name="Florez L.V."/>
            <person name="Rees E.R."/>
            <person name="Hertweck C."/>
            <person name="Kaltenpoth M."/>
            <person name="Kwan J.C."/>
        </authorList>
    </citation>
    <scope>NUCLEOTIDE SEQUENCE [LARGE SCALE GENOMIC DNA]</scope>
</reference>
<evidence type="ECO:0000313" key="2">
    <source>
        <dbReference type="Proteomes" id="UP000462435"/>
    </source>
</evidence>
<name>A0A7V8FSY8_9BURK</name>
<dbReference type="AlphaFoldDB" id="A0A7V8FSY8"/>
<organism evidence="1 2">
    <name type="scientific">Herbaspirillum frisingense</name>
    <dbReference type="NCBI Taxonomy" id="92645"/>
    <lineage>
        <taxon>Bacteria</taxon>
        <taxon>Pseudomonadati</taxon>
        <taxon>Pseudomonadota</taxon>
        <taxon>Betaproteobacteria</taxon>
        <taxon>Burkholderiales</taxon>
        <taxon>Oxalobacteraceae</taxon>
        <taxon>Herbaspirillum</taxon>
    </lineage>
</organism>
<proteinExistence type="predicted"/>
<evidence type="ECO:0000313" key="1">
    <source>
        <dbReference type="EMBL" id="KAF1036257.1"/>
    </source>
</evidence>